<evidence type="ECO:0000256" key="1">
    <source>
        <dbReference type="SAM" id="SignalP"/>
    </source>
</evidence>
<protein>
    <submittedName>
        <fullName evidence="2">Uncharacterized protein</fullName>
    </submittedName>
</protein>
<evidence type="ECO:0000313" key="3">
    <source>
        <dbReference type="Proteomes" id="UP000287144"/>
    </source>
</evidence>
<dbReference type="EMBL" id="NKCK01000587">
    <property type="protein sequence ID" value="RSL79697.1"/>
    <property type="molecule type" value="Genomic_DNA"/>
</dbReference>
<keyword evidence="1" id="KW-0732">Signal</keyword>
<proteinExistence type="predicted"/>
<organism evidence="2 3">
    <name type="scientific">Fusarium oligoseptatum</name>
    <dbReference type="NCBI Taxonomy" id="2604345"/>
    <lineage>
        <taxon>Eukaryota</taxon>
        <taxon>Fungi</taxon>
        <taxon>Dikarya</taxon>
        <taxon>Ascomycota</taxon>
        <taxon>Pezizomycotina</taxon>
        <taxon>Sordariomycetes</taxon>
        <taxon>Hypocreomycetidae</taxon>
        <taxon>Hypocreales</taxon>
        <taxon>Nectriaceae</taxon>
        <taxon>Fusarium</taxon>
        <taxon>Fusarium solani species complex</taxon>
    </lineage>
</organism>
<dbReference type="AlphaFoldDB" id="A0A428RQ52"/>
<dbReference type="Proteomes" id="UP000287144">
    <property type="component" value="Unassembled WGS sequence"/>
</dbReference>
<feature type="chain" id="PRO_5019235983" evidence="1">
    <location>
        <begin position="23"/>
        <end position="169"/>
    </location>
</feature>
<dbReference type="STRING" id="1325735.A0A428RQ52"/>
<accession>A0A428RQ52</accession>
<keyword evidence="3" id="KW-1185">Reference proteome</keyword>
<comment type="caution">
    <text evidence="2">The sequence shown here is derived from an EMBL/GenBank/DDBJ whole genome shotgun (WGS) entry which is preliminary data.</text>
</comment>
<gene>
    <name evidence="2" type="ORF">CEP52_017491</name>
</gene>
<feature type="non-terminal residue" evidence="2">
    <location>
        <position position="169"/>
    </location>
</feature>
<sequence>MYMRNALVAAVGLQYLVEGILAQDKVTLTKTVTRRKPSSSVAAEEATEDITTVVPTSYITDGTTIWVDETITIPCSASACTATTTASVDAESTAETADAAGTSSESIVDGNVTEQTADITTVVPTSYITDGTTIFVDETITIPCSQCEATSTAEAESTAETANANTTEP</sequence>
<evidence type="ECO:0000313" key="2">
    <source>
        <dbReference type="EMBL" id="RSL79697.1"/>
    </source>
</evidence>
<reference evidence="2 3" key="1">
    <citation type="submission" date="2017-06" db="EMBL/GenBank/DDBJ databases">
        <title>Comparative genomic analysis of Ambrosia Fusariam Clade fungi.</title>
        <authorList>
            <person name="Stajich J.E."/>
            <person name="Carrillo J."/>
            <person name="Kijimoto T."/>
            <person name="Eskalen A."/>
            <person name="O'Donnell K."/>
            <person name="Kasson M."/>
        </authorList>
    </citation>
    <scope>NUCLEOTIDE SEQUENCE [LARGE SCALE GENOMIC DNA]</scope>
    <source>
        <strain evidence="2 3">NRRL62579</strain>
    </source>
</reference>
<feature type="signal peptide" evidence="1">
    <location>
        <begin position="1"/>
        <end position="22"/>
    </location>
</feature>
<name>A0A428RQ52_9HYPO</name>